<evidence type="ECO:0000313" key="2">
    <source>
        <dbReference type="Proteomes" id="UP001198200"/>
    </source>
</evidence>
<dbReference type="EMBL" id="JAJEQN010000002">
    <property type="protein sequence ID" value="MCC2220314.1"/>
    <property type="molecule type" value="Genomic_DNA"/>
</dbReference>
<dbReference type="Proteomes" id="UP001198200">
    <property type="component" value="Unassembled WGS sequence"/>
</dbReference>
<gene>
    <name evidence="1" type="ORF">LKD48_01455</name>
</gene>
<organism evidence="1 2">
    <name type="scientific">Anthropogastromicrobium aceti</name>
    <dbReference type="NCBI Taxonomy" id="2981768"/>
    <lineage>
        <taxon>Bacteria</taxon>
        <taxon>Bacillati</taxon>
        <taxon>Bacillota</taxon>
        <taxon>Clostridia</taxon>
        <taxon>Lachnospirales</taxon>
        <taxon>Lachnospiraceae</taxon>
        <taxon>Anthropogastromicrobium</taxon>
    </lineage>
</organism>
<protein>
    <submittedName>
        <fullName evidence="1">DUF3878 family protein</fullName>
    </submittedName>
</protein>
<dbReference type="InterPro" id="IPR024538">
    <property type="entry name" value="DUF3878"/>
</dbReference>
<evidence type="ECO:0000313" key="1">
    <source>
        <dbReference type="EMBL" id="MCC2220314.1"/>
    </source>
</evidence>
<dbReference type="RefSeq" id="WP_308730951.1">
    <property type="nucleotide sequence ID" value="NZ_JAJEQN010000002.1"/>
</dbReference>
<reference evidence="1 2" key="1">
    <citation type="submission" date="2021-10" db="EMBL/GenBank/DDBJ databases">
        <title>Anaerobic single-cell dispensing facilitates the cultivation of human gut bacteria.</title>
        <authorList>
            <person name="Afrizal A."/>
        </authorList>
    </citation>
    <scope>NUCLEOTIDE SEQUENCE [LARGE SCALE GENOMIC DNA]</scope>
    <source>
        <strain evidence="1 2">CLA-AA-H224</strain>
    </source>
</reference>
<comment type="caution">
    <text evidence="1">The sequence shown here is derived from an EMBL/GenBank/DDBJ whole genome shotgun (WGS) entry which is preliminary data.</text>
</comment>
<accession>A0AAE3JB41</accession>
<dbReference type="AlphaFoldDB" id="A0AAE3JB41"/>
<dbReference type="Pfam" id="PF12994">
    <property type="entry name" value="DUF3878"/>
    <property type="match status" value="1"/>
</dbReference>
<keyword evidence="2" id="KW-1185">Reference proteome</keyword>
<sequence>MMDAFEMLQELLAQGQFELILPEAFETAKLMDKLRLVYLMNDAVESFLVFHQVKMTGSYQSDYEGELDASLQKDGDGYVLSVWQGECVVTLFFKRLELEVHLYEYSGIGHFWMKGDEDLRVLEYQIAILRDKSHYLGEEYCTEKERQLASLVDFPPLNACSYPAVPKQYRVGSEDLKEVAPEAIKLMEAFAVKAKDRELIQLLRLYEGFPKPVIAKQIAKLLKKKKHEKITQLISECLKEENKKYPRRTFSKEADKNLNQLLKKAEAKRLEFKKKGIRAEVFREEPFTMAQDDLDFHVYLLIWQNGWHKKRVTVEEIK</sequence>
<proteinExistence type="predicted"/>
<name>A0AAE3JB41_9FIRM</name>